<dbReference type="AlphaFoldDB" id="A0A2A5RYF0"/>
<dbReference type="UniPathway" id="UPA00077">
    <property type="reaction ID" value="UER00158"/>
</dbReference>
<comment type="function">
    <text evidence="7">Key enzyme in folate metabolism. Catalyzes an essential reaction for de novo glycine and purine synthesis, and for DNA precursor synthesis.</text>
</comment>
<evidence type="ECO:0000256" key="6">
    <source>
        <dbReference type="ARBA" id="ARBA00023002"/>
    </source>
</evidence>
<name>A0A2A5RYF0_9LACT</name>
<comment type="pathway">
    <text evidence="1 7">Cofactor biosynthesis; tetrahydrofolate biosynthesis; 5,6,7,8-tetrahydrofolate from 7,8-dihydrofolate: step 1/1.</text>
</comment>
<dbReference type="PIRSF" id="PIRSF000194">
    <property type="entry name" value="DHFR"/>
    <property type="match status" value="1"/>
</dbReference>
<keyword evidence="5 7" id="KW-0521">NADP</keyword>
<evidence type="ECO:0000313" key="10">
    <source>
        <dbReference type="EMBL" id="PCS06243.1"/>
    </source>
</evidence>
<dbReference type="GO" id="GO:0050661">
    <property type="term" value="F:NADP binding"/>
    <property type="evidence" value="ECO:0007669"/>
    <property type="project" value="InterPro"/>
</dbReference>
<dbReference type="GO" id="GO:0046452">
    <property type="term" value="P:dihydrofolate metabolic process"/>
    <property type="evidence" value="ECO:0007669"/>
    <property type="project" value="TreeGrafter"/>
</dbReference>
<keyword evidence="4 7" id="KW-0554">One-carbon metabolism</keyword>
<evidence type="ECO:0000256" key="1">
    <source>
        <dbReference type="ARBA" id="ARBA00004903"/>
    </source>
</evidence>
<evidence type="ECO:0000256" key="5">
    <source>
        <dbReference type="ARBA" id="ARBA00022857"/>
    </source>
</evidence>
<dbReference type="EMBL" id="JXJX01000009">
    <property type="protein sequence ID" value="PCS06243.1"/>
    <property type="molecule type" value="Genomic_DNA"/>
</dbReference>
<proteinExistence type="inferred from homology"/>
<evidence type="ECO:0000256" key="4">
    <source>
        <dbReference type="ARBA" id="ARBA00022563"/>
    </source>
</evidence>
<evidence type="ECO:0000256" key="8">
    <source>
        <dbReference type="RuleBase" id="RU004474"/>
    </source>
</evidence>
<dbReference type="PANTHER" id="PTHR48069:SF3">
    <property type="entry name" value="DIHYDROFOLATE REDUCTASE"/>
    <property type="match status" value="1"/>
</dbReference>
<sequence>MMIVGIWAEDERGLIGVKGRLPWSLPAELHHFKQTTMGQIILMGRKTFDGMNQRTLPGRTTVILTHDQTYQVADKSVLVFHSPKDILAWYHEKELETAKDLYIIGGAEIFKVFSQYLDRLYRTIVQGEFEGDTYFPDVIDYDQFIETSTKTSLADEANQYAFTVKIYEKKK</sequence>
<dbReference type="SUPFAM" id="SSF53597">
    <property type="entry name" value="Dihydrofolate reductase-like"/>
    <property type="match status" value="1"/>
</dbReference>
<dbReference type="Gene3D" id="3.40.430.10">
    <property type="entry name" value="Dihydrofolate Reductase, subunit A"/>
    <property type="match status" value="1"/>
</dbReference>
<feature type="domain" description="DHFR" evidence="9">
    <location>
        <begin position="2"/>
        <end position="169"/>
    </location>
</feature>
<dbReference type="GO" id="GO:0046655">
    <property type="term" value="P:folic acid metabolic process"/>
    <property type="evidence" value="ECO:0007669"/>
    <property type="project" value="TreeGrafter"/>
</dbReference>
<keyword evidence="6 7" id="KW-0560">Oxidoreductase</keyword>
<dbReference type="PROSITE" id="PS00075">
    <property type="entry name" value="DHFR_1"/>
    <property type="match status" value="1"/>
</dbReference>
<dbReference type="CDD" id="cd00209">
    <property type="entry name" value="DHFR"/>
    <property type="match status" value="1"/>
</dbReference>
<dbReference type="InterPro" id="IPR012259">
    <property type="entry name" value="DHFR"/>
</dbReference>
<dbReference type="Proteomes" id="UP000242246">
    <property type="component" value="Unassembled WGS sequence"/>
</dbReference>
<comment type="catalytic activity">
    <reaction evidence="7">
        <text>(6S)-5,6,7,8-tetrahydrofolate + NADP(+) = 7,8-dihydrofolate + NADPH + H(+)</text>
        <dbReference type="Rhea" id="RHEA:15009"/>
        <dbReference type="ChEBI" id="CHEBI:15378"/>
        <dbReference type="ChEBI" id="CHEBI:57451"/>
        <dbReference type="ChEBI" id="CHEBI:57453"/>
        <dbReference type="ChEBI" id="CHEBI:57783"/>
        <dbReference type="ChEBI" id="CHEBI:58349"/>
        <dbReference type="EC" id="1.5.1.3"/>
    </reaction>
</comment>
<comment type="caution">
    <text evidence="10">The sequence shown here is derived from an EMBL/GenBank/DDBJ whole genome shotgun (WGS) entry which is preliminary data.</text>
</comment>
<dbReference type="STRING" id="1348632.GCA_001591745_01334"/>
<dbReference type="Pfam" id="PF00186">
    <property type="entry name" value="DHFR_1"/>
    <property type="match status" value="1"/>
</dbReference>
<evidence type="ECO:0000259" key="9">
    <source>
        <dbReference type="PROSITE" id="PS51330"/>
    </source>
</evidence>
<dbReference type="InterPro" id="IPR001796">
    <property type="entry name" value="DHFR_dom"/>
</dbReference>
<dbReference type="EC" id="1.5.1.3" evidence="3 7"/>
<dbReference type="GO" id="GO:0046654">
    <property type="term" value="P:tetrahydrofolate biosynthetic process"/>
    <property type="evidence" value="ECO:0007669"/>
    <property type="project" value="UniProtKB-UniPathway"/>
</dbReference>
<organism evidence="10 11">
    <name type="scientific">Pseudolactococcus plantarum</name>
    <dbReference type="NCBI Taxonomy" id="1365"/>
    <lineage>
        <taxon>Bacteria</taxon>
        <taxon>Bacillati</taxon>
        <taxon>Bacillota</taxon>
        <taxon>Bacilli</taxon>
        <taxon>Lactobacillales</taxon>
        <taxon>Streptococcaceae</taxon>
        <taxon>Pseudolactococcus</taxon>
    </lineage>
</organism>
<dbReference type="PROSITE" id="PS51330">
    <property type="entry name" value="DHFR_2"/>
    <property type="match status" value="1"/>
</dbReference>
<dbReference type="InterPro" id="IPR017925">
    <property type="entry name" value="DHFR_CS"/>
</dbReference>
<evidence type="ECO:0000256" key="7">
    <source>
        <dbReference type="PIRNR" id="PIRNR000194"/>
    </source>
</evidence>
<evidence type="ECO:0000256" key="2">
    <source>
        <dbReference type="ARBA" id="ARBA00009539"/>
    </source>
</evidence>
<dbReference type="GO" id="GO:0004146">
    <property type="term" value="F:dihydrofolate reductase activity"/>
    <property type="evidence" value="ECO:0007669"/>
    <property type="project" value="UniProtKB-EC"/>
</dbReference>
<dbReference type="PANTHER" id="PTHR48069">
    <property type="entry name" value="DIHYDROFOLATE REDUCTASE"/>
    <property type="match status" value="1"/>
</dbReference>
<gene>
    <name evidence="10" type="ORF">RU87_GL001764</name>
</gene>
<dbReference type="PRINTS" id="PR00070">
    <property type="entry name" value="DHFR"/>
</dbReference>
<evidence type="ECO:0000313" key="11">
    <source>
        <dbReference type="Proteomes" id="UP000242246"/>
    </source>
</evidence>
<dbReference type="InterPro" id="IPR024072">
    <property type="entry name" value="DHFR-like_dom_sf"/>
</dbReference>
<comment type="similarity">
    <text evidence="2 7 8">Belongs to the dihydrofolate reductase family.</text>
</comment>
<accession>A0A2A5RYF0</accession>
<reference evidence="10 11" key="1">
    <citation type="submission" date="2014-12" db="EMBL/GenBank/DDBJ databases">
        <title>Draft genome sequences of 10 type strains of Lactococcus.</title>
        <authorList>
            <person name="Sun Z."/>
            <person name="Zhong Z."/>
            <person name="Liu W."/>
            <person name="Zhang W."/>
            <person name="Zhang H."/>
        </authorList>
    </citation>
    <scope>NUCLEOTIDE SEQUENCE [LARGE SCALE GENOMIC DNA]</scope>
    <source>
        <strain evidence="10 11">DSM 20686</strain>
    </source>
</reference>
<dbReference type="GO" id="GO:0006730">
    <property type="term" value="P:one-carbon metabolic process"/>
    <property type="evidence" value="ECO:0007669"/>
    <property type="project" value="UniProtKB-KW"/>
</dbReference>
<protein>
    <recommendedName>
        <fullName evidence="3 7">Dihydrofolate reductase</fullName>
        <ecNumber evidence="3 7">1.5.1.3</ecNumber>
    </recommendedName>
</protein>
<keyword evidence="11" id="KW-1185">Reference proteome</keyword>
<evidence type="ECO:0000256" key="3">
    <source>
        <dbReference type="ARBA" id="ARBA00012856"/>
    </source>
</evidence>
<dbReference type="GO" id="GO:0005829">
    <property type="term" value="C:cytosol"/>
    <property type="evidence" value="ECO:0007669"/>
    <property type="project" value="TreeGrafter"/>
</dbReference>